<accession>A0AA85FYB1</accession>
<sequence length="68" mass="7981">MTDDPETYFCLTAAKNQTRNFSTTDDDIKLTLSMYEYKIRLLQEFFGGLWGINVFVLDNTHNSNIVFY</sequence>
<name>A0AA85FYB1_9TREM</name>
<keyword evidence="1" id="KW-1185">Reference proteome</keyword>
<dbReference type="Proteomes" id="UP000050792">
    <property type="component" value="Unassembled WGS sequence"/>
</dbReference>
<reference evidence="2" key="2">
    <citation type="submission" date="2023-11" db="UniProtKB">
        <authorList>
            <consortium name="WormBaseParasite"/>
        </authorList>
    </citation>
    <scope>IDENTIFICATION</scope>
</reference>
<dbReference type="AlphaFoldDB" id="A0AA85FYB1"/>
<evidence type="ECO:0000313" key="1">
    <source>
        <dbReference type="Proteomes" id="UP000050792"/>
    </source>
</evidence>
<protein>
    <submittedName>
        <fullName evidence="2">Uncharacterized protein</fullName>
    </submittedName>
</protein>
<reference evidence="1" key="1">
    <citation type="submission" date="2022-06" db="EMBL/GenBank/DDBJ databases">
        <authorList>
            <person name="Berger JAMES D."/>
            <person name="Berger JAMES D."/>
        </authorList>
    </citation>
    <scope>NUCLEOTIDE SEQUENCE [LARGE SCALE GENOMIC DNA]</scope>
</reference>
<organism evidence="1 2">
    <name type="scientific">Schistosoma rodhaini</name>
    <dbReference type="NCBI Taxonomy" id="6188"/>
    <lineage>
        <taxon>Eukaryota</taxon>
        <taxon>Metazoa</taxon>
        <taxon>Spiralia</taxon>
        <taxon>Lophotrochozoa</taxon>
        <taxon>Platyhelminthes</taxon>
        <taxon>Trematoda</taxon>
        <taxon>Digenea</taxon>
        <taxon>Strigeidida</taxon>
        <taxon>Schistosomatoidea</taxon>
        <taxon>Schistosomatidae</taxon>
        <taxon>Schistosoma</taxon>
    </lineage>
</organism>
<dbReference type="WBParaSite" id="SRDH1_66840.1">
    <property type="protein sequence ID" value="SRDH1_66840.1"/>
    <property type="gene ID" value="SRDH1_66840"/>
</dbReference>
<proteinExistence type="predicted"/>
<evidence type="ECO:0000313" key="2">
    <source>
        <dbReference type="WBParaSite" id="SRDH1_66840.1"/>
    </source>
</evidence>